<dbReference type="InterPro" id="IPR032781">
    <property type="entry name" value="ABC_tran_Xtn"/>
</dbReference>
<dbReference type="InterPro" id="IPR005829">
    <property type="entry name" value="Sugar_transporter_CS"/>
</dbReference>
<feature type="transmembrane region" description="Helical" evidence="11">
    <location>
        <begin position="371"/>
        <end position="394"/>
    </location>
</feature>
<evidence type="ECO:0000256" key="4">
    <source>
        <dbReference type="ARBA" id="ARBA00022692"/>
    </source>
</evidence>
<dbReference type="InterPro" id="IPR027417">
    <property type="entry name" value="P-loop_NTPase"/>
</dbReference>
<feature type="transmembrane region" description="Helical" evidence="11">
    <location>
        <begin position="140"/>
        <end position="163"/>
    </location>
</feature>
<evidence type="ECO:0000256" key="3">
    <source>
        <dbReference type="ARBA" id="ARBA00022448"/>
    </source>
</evidence>
<evidence type="ECO:0000256" key="8">
    <source>
        <dbReference type="ARBA" id="ARBA00023136"/>
    </source>
</evidence>
<feature type="transmembrane region" description="Helical" evidence="11">
    <location>
        <begin position="442"/>
        <end position="465"/>
    </location>
</feature>
<reference evidence="14 15" key="1">
    <citation type="submission" date="2018-04" db="EMBL/GenBank/DDBJ databases">
        <authorList>
            <person name="Huttner S."/>
            <person name="Dainat J."/>
        </authorList>
    </citation>
    <scope>NUCLEOTIDE SEQUENCE [LARGE SCALE GENOMIC DNA]</scope>
</reference>
<feature type="compositionally biased region" description="Acidic residues" evidence="10">
    <location>
        <begin position="1262"/>
        <end position="1281"/>
    </location>
</feature>
<feature type="domain" description="Major facilitator superfamily (MFS) profile" evidence="12">
    <location>
        <begin position="29"/>
        <end position="501"/>
    </location>
</feature>
<dbReference type="InterPro" id="IPR005828">
    <property type="entry name" value="MFS_sugar_transport-like"/>
</dbReference>
<dbReference type="InterPro" id="IPR003593">
    <property type="entry name" value="AAA+_ATPase"/>
</dbReference>
<feature type="transmembrane region" description="Helical" evidence="11">
    <location>
        <begin position="24"/>
        <end position="42"/>
    </location>
</feature>
<feature type="transmembrane region" description="Helical" evidence="11">
    <location>
        <begin position="406"/>
        <end position="430"/>
    </location>
</feature>
<dbReference type="CDD" id="cd03221">
    <property type="entry name" value="ABCF_EF-3"/>
    <property type="match status" value="1"/>
</dbReference>
<feature type="transmembrane region" description="Helical" evidence="11">
    <location>
        <begin position="209"/>
        <end position="228"/>
    </location>
</feature>
<dbReference type="SUPFAM" id="SSF103473">
    <property type="entry name" value="MFS general substrate transporter"/>
    <property type="match status" value="1"/>
</dbReference>
<comment type="subcellular location">
    <subcellularLocation>
        <location evidence="1">Membrane</location>
        <topology evidence="1">Multi-pass membrane protein</topology>
    </subcellularLocation>
</comment>
<dbReference type="PRINTS" id="PR00171">
    <property type="entry name" value="SUGRTRNSPORT"/>
</dbReference>
<organism evidence="14 15">
    <name type="scientific">Thermothielavioides terrestris</name>
    <dbReference type="NCBI Taxonomy" id="2587410"/>
    <lineage>
        <taxon>Eukaryota</taxon>
        <taxon>Fungi</taxon>
        <taxon>Dikarya</taxon>
        <taxon>Ascomycota</taxon>
        <taxon>Pezizomycotina</taxon>
        <taxon>Sordariomycetes</taxon>
        <taxon>Sordariomycetidae</taxon>
        <taxon>Sordariales</taxon>
        <taxon>Chaetomiaceae</taxon>
        <taxon>Thermothielavioides</taxon>
    </lineage>
</organism>
<dbReference type="InterPro" id="IPR003663">
    <property type="entry name" value="Sugar/inositol_transpt"/>
</dbReference>
<evidence type="ECO:0000256" key="1">
    <source>
        <dbReference type="ARBA" id="ARBA00004141"/>
    </source>
</evidence>
<keyword evidence="9" id="KW-0175">Coiled coil</keyword>
<evidence type="ECO:0000256" key="11">
    <source>
        <dbReference type="SAM" id="Phobius"/>
    </source>
</evidence>
<dbReference type="SMART" id="SM00382">
    <property type="entry name" value="AAA"/>
    <property type="match status" value="2"/>
</dbReference>
<sequence>MVGAVVYPITGTADLSRVEAPVTLKAYLLCAFAAFGGIFFGYDTGWMSGVLGMPFFITQYTGLQYDYAAGAPIGVDPTDFALPSSTKSLMTSILSCGTFFGSLIAGDLADFIGRRPTIIIGCTVFAIGCVLEIASTNQVALFVMGRLVSGLGVGFISATILLYMAEVAPRRVRGALVSGYQFCITLGILLANCVVYATSTRDDTGSYRIPVGVQFLWALILGIGLFILPESPRFHVMKGMINAAAKDLSLVRGQPIDSDYIRDELAEIVANHEYEMQIIPQTSYIGSWMACFQGSLLRGNGNLRRTILGAGLQMVQQLTGINFIFYFGTTFFQQLGTIHNPFLISLVTTLVNVLSTPVSFWAIEHIGRRPLLIWGGVGMVVSQFIVAGVGVTAGRVEEHDDAAVRAMIAFICIYIFFFAATWGPVPWVVVGECFPLPIRSRGVGISTASNWFWNCIIAVIAPYLVGKGPGSADLGPRVFFIWGSLCVLSLAFAYFLVPEMKGLTLEQIDNMMEETTPRRSGKWKPTTTFAAQMGRVRTDSPRDEKSATSVMTSITAESVSTILVSCKQTRFHIESPNYRELDIEGLNITVTSGAAGKGKGKGKAAAEGTEILSNAKLRLKAGSRYALVRRNGSGKSTLLRAIAEKLIPGIPEQTRVSILQQTRIGDADTDDLAASSSSSSAARDGPTVLEYVVDKATAKSEVEQEINSLSAAVNSADPYSPLRALRKLRLERMQKRLFVLDKDARLRSGARGLQARKALVEYEKLVAQAAALNEQSTEDISAETLQAETQEAADMLADLQLQVEPSRMADIESRAKKILAGLGFTDAYMTKTAASLSGGWRMRSALAAALLQETDILILDEPTNFLDLLGIIWLQRHLQSLEDLPAPPTLLLVSHDRDFASSVCTDLLILKDKDLTYFHGDLPAYESARAEKKLYLTKMKEAQEKQKAHMQETIRQNLAQGRKNDDQNKIRQAKSRQKRLENRAGMQVNEKGGRFKLNRDLAGYHYSARAEIVVPQGERGVSIALPDPPDMRFPGSLLSLEKVTFRYASATSATSATAAPPTLQDITLTVSPRDRIGILGLNGAGKSTLIRLLVGAPPPPGSRQTGTVTTHPRLRLGYYSQHAVEQLQALGRAEPALTALALLARETAAAAAASAAGGGGVEAAAADLGEPALRGLLGSLGLPGRLASDVPLRRLSGGQLVRCELARLLWRRPGLLVLDEVTTHLDYETVAALRAALRVWEGAVVVVSHDRWFVRGVVEGARDDEGDGEEDGEEDEEEDGEREGAPRRRTVYKLASGKLSVLEGGVQQFEEGMERRVRKLMGD</sequence>
<feature type="region of interest" description="Disordered" evidence="10">
    <location>
        <begin position="1262"/>
        <end position="1289"/>
    </location>
</feature>
<dbReference type="FunFam" id="1.20.1250.20:FF:000180">
    <property type="entry name" value="MFS monosaccharide transporter"/>
    <property type="match status" value="1"/>
</dbReference>
<evidence type="ECO:0000256" key="2">
    <source>
        <dbReference type="ARBA" id="ARBA00010992"/>
    </source>
</evidence>
<dbReference type="InterPro" id="IPR020846">
    <property type="entry name" value="MFS_dom"/>
</dbReference>
<keyword evidence="7 11" id="KW-1133">Transmembrane helix</keyword>
<dbReference type="InterPro" id="IPR003439">
    <property type="entry name" value="ABC_transporter-like_ATP-bd"/>
</dbReference>
<protein>
    <submittedName>
        <fullName evidence="14">Eec23d02-9f78-4866-8f88-639e1603694e</fullName>
    </submittedName>
</protein>
<dbReference type="Pfam" id="PF12848">
    <property type="entry name" value="ABC_tran_Xtn"/>
    <property type="match status" value="1"/>
</dbReference>
<feature type="transmembrane region" description="Helical" evidence="11">
    <location>
        <begin position="116"/>
        <end position="134"/>
    </location>
</feature>
<evidence type="ECO:0000313" key="14">
    <source>
        <dbReference type="EMBL" id="SPQ25207.1"/>
    </source>
</evidence>
<dbReference type="GO" id="GO:0016887">
    <property type="term" value="F:ATP hydrolysis activity"/>
    <property type="evidence" value="ECO:0007669"/>
    <property type="project" value="InterPro"/>
</dbReference>
<dbReference type="PANTHER" id="PTHR48022:SF61">
    <property type="entry name" value="HIGH AFFINITY GLUCOSE TRANSPORTER RGT2"/>
    <property type="match status" value="1"/>
</dbReference>
<dbReference type="Gene3D" id="1.20.1250.20">
    <property type="entry name" value="MFS general substrate transporter like domains"/>
    <property type="match status" value="1"/>
</dbReference>
<dbReference type="InterPro" id="IPR050360">
    <property type="entry name" value="MFS_Sugar_Transporters"/>
</dbReference>
<feature type="transmembrane region" description="Helical" evidence="11">
    <location>
        <begin position="307"/>
        <end position="327"/>
    </location>
</feature>
<accession>A0A3S4F2B4</accession>
<evidence type="ECO:0000256" key="10">
    <source>
        <dbReference type="SAM" id="MobiDB-lite"/>
    </source>
</evidence>
<gene>
    <name evidence="14" type="ORF">TT172_LOCUS7626</name>
</gene>
<proteinExistence type="inferred from homology"/>
<evidence type="ECO:0000256" key="9">
    <source>
        <dbReference type="SAM" id="Coils"/>
    </source>
</evidence>
<evidence type="ECO:0000259" key="13">
    <source>
        <dbReference type="PROSITE" id="PS50893"/>
    </source>
</evidence>
<feature type="region of interest" description="Disordered" evidence="10">
    <location>
        <begin position="957"/>
        <end position="985"/>
    </location>
</feature>
<feature type="coiled-coil region" evidence="9">
    <location>
        <begin position="755"/>
        <end position="802"/>
    </location>
</feature>
<keyword evidence="8 11" id="KW-0472">Membrane</keyword>
<dbReference type="PROSITE" id="PS50850">
    <property type="entry name" value="MFS"/>
    <property type="match status" value="1"/>
</dbReference>
<dbReference type="PROSITE" id="PS00216">
    <property type="entry name" value="SUGAR_TRANSPORT_1"/>
    <property type="match status" value="2"/>
</dbReference>
<dbReference type="Pfam" id="PF00005">
    <property type="entry name" value="ABC_tran"/>
    <property type="match status" value="2"/>
</dbReference>
<dbReference type="GO" id="GO:0005351">
    <property type="term" value="F:carbohydrate:proton symporter activity"/>
    <property type="evidence" value="ECO:0007669"/>
    <property type="project" value="TreeGrafter"/>
</dbReference>
<evidence type="ECO:0000256" key="7">
    <source>
        <dbReference type="ARBA" id="ARBA00022989"/>
    </source>
</evidence>
<evidence type="ECO:0000256" key="6">
    <source>
        <dbReference type="ARBA" id="ARBA00022840"/>
    </source>
</evidence>
<dbReference type="NCBIfam" id="TIGR00879">
    <property type="entry name" value="SP"/>
    <property type="match status" value="1"/>
</dbReference>
<dbReference type="GO" id="GO:0016020">
    <property type="term" value="C:membrane"/>
    <property type="evidence" value="ECO:0007669"/>
    <property type="project" value="UniProtKB-SubCell"/>
</dbReference>
<dbReference type="Pfam" id="PF00083">
    <property type="entry name" value="Sugar_tr"/>
    <property type="match status" value="1"/>
</dbReference>
<feature type="domain" description="ABC transporter" evidence="13">
    <location>
        <begin position="583"/>
        <end position="937"/>
    </location>
</feature>
<dbReference type="PROSITE" id="PS00217">
    <property type="entry name" value="SUGAR_TRANSPORT_2"/>
    <property type="match status" value="1"/>
</dbReference>
<feature type="transmembrane region" description="Helical" evidence="11">
    <location>
        <begin position="175"/>
        <end position="197"/>
    </location>
</feature>
<dbReference type="SUPFAM" id="SSF52540">
    <property type="entry name" value="P-loop containing nucleoside triphosphate hydrolases"/>
    <property type="match status" value="2"/>
</dbReference>
<keyword evidence="4 11" id="KW-0812">Transmembrane</keyword>
<feature type="transmembrane region" description="Helical" evidence="11">
    <location>
        <begin position="342"/>
        <end position="364"/>
    </location>
</feature>
<dbReference type="CDD" id="cd17356">
    <property type="entry name" value="MFS_HXT"/>
    <property type="match status" value="1"/>
</dbReference>
<dbReference type="PROSITE" id="PS50893">
    <property type="entry name" value="ABC_TRANSPORTER_2"/>
    <property type="match status" value="2"/>
</dbReference>
<dbReference type="EMBL" id="OUUZ01000015">
    <property type="protein sequence ID" value="SPQ25207.1"/>
    <property type="molecule type" value="Genomic_DNA"/>
</dbReference>
<evidence type="ECO:0000256" key="5">
    <source>
        <dbReference type="ARBA" id="ARBA00022741"/>
    </source>
</evidence>
<dbReference type="PANTHER" id="PTHR48022">
    <property type="entry name" value="PLASTIDIC GLUCOSE TRANSPORTER 4"/>
    <property type="match status" value="1"/>
</dbReference>
<comment type="similarity">
    <text evidence="2">Belongs to the major facilitator superfamily. Sugar transporter (TC 2.A.1.1) family.</text>
</comment>
<feature type="domain" description="ABC transporter" evidence="13">
    <location>
        <begin position="1038"/>
        <end position="1291"/>
    </location>
</feature>
<dbReference type="Proteomes" id="UP000289323">
    <property type="component" value="Unassembled WGS sequence"/>
</dbReference>
<feature type="transmembrane region" description="Helical" evidence="11">
    <location>
        <begin position="477"/>
        <end position="497"/>
    </location>
</feature>
<evidence type="ECO:0000313" key="15">
    <source>
        <dbReference type="Proteomes" id="UP000289323"/>
    </source>
</evidence>
<keyword evidence="5" id="KW-0547">Nucleotide-binding</keyword>
<keyword evidence="6" id="KW-0067">ATP-binding</keyword>
<keyword evidence="3" id="KW-0813">Transport</keyword>
<evidence type="ECO:0000259" key="12">
    <source>
        <dbReference type="PROSITE" id="PS50850"/>
    </source>
</evidence>
<dbReference type="GO" id="GO:0005524">
    <property type="term" value="F:ATP binding"/>
    <property type="evidence" value="ECO:0007669"/>
    <property type="project" value="UniProtKB-KW"/>
</dbReference>
<dbReference type="InterPro" id="IPR036259">
    <property type="entry name" value="MFS_trans_sf"/>
</dbReference>
<name>A0A3S4F2B4_9PEZI</name>
<dbReference type="Gene3D" id="3.40.50.300">
    <property type="entry name" value="P-loop containing nucleotide triphosphate hydrolases"/>
    <property type="match status" value="2"/>
</dbReference>